<dbReference type="CDD" id="cd07962">
    <property type="entry name" value="Anticodon_Ia_Val"/>
    <property type="match status" value="1"/>
</dbReference>
<dbReference type="SUPFAM" id="SSF52374">
    <property type="entry name" value="Nucleotidylyl transferase"/>
    <property type="match status" value="1"/>
</dbReference>
<dbReference type="NCBIfam" id="TIGR00422">
    <property type="entry name" value="valS"/>
    <property type="match status" value="1"/>
</dbReference>
<organism evidence="20 21">
    <name type="scientific">Saitoella complicata (strain BCRC 22490 / CBS 7301 / JCM 7358 / NBRC 10748 / NRRL Y-17804)</name>
    <dbReference type="NCBI Taxonomy" id="698492"/>
    <lineage>
        <taxon>Eukaryota</taxon>
        <taxon>Fungi</taxon>
        <taxon>Dikarya</taxon>
        <taxon>Ascomycota</taxon>
        <taxon>Taphrinomycotina</taxon>
        <taxon>Taphrinomycotina incertae sedis</taxon>
        <taxon>Saitoella</taxon>
    </lineage>
</organism>
<reference evidence="20 21" key="2">
    <citation type="journal article" date="2014" name="J. Gen. Appl. Microbiol.">
        <title>The early diverging ascomycetous budding yeast Saitoella complicata has three histone deacetylases belonging to the Clr6, Hos2, and Rpd3 lineages.</title>
        <authorList>
            <person name="Nishida H."/>
            <person name="Matsumoto T."/>
            <person name="Kondo S."/>
            <person name="Hamamoto M."/>
            <person name="Yoshikawa H."/>
        </authorList>
    </citation>
    <scope>NUCLEOTIDE SEQUENCE [LARGE SCALE GENOMIC DNA]</scope>
    <source>
        <strain evidence="20 21">NRRL Y-17804</strain>
    </source>
</reference>
<dbReference type="Gene3D" id="1.10.730.10">
    <property type="entry name" value="Isoleucyl-tRNA Synthetase, Domain 1"/>
    <property type="match status" value="1"/>
</dbReference>
<evidence type="ECO:0000256" key="8">
    <source>
        <dbReference type="ARBA" id="ARBA00022840"/>
    </source>
</evidence>
<dbReference type="PROSITE" id="PS00178">
    <property type="entry name" value="AA_TRNA_LIGASE_I"/>
    <property type="match status" value="1"/>
</dbReference>
<dbReference type="Gene3D" id="3.40.50.620">
    <property type="entry name" value="HUPs"/>
    <property type="match status" value="2"/>
</dbReference>
<keyword evidence="6 14" id="KW-0436">Ligase</keyword>
<dbReference type="SUPFAM" id="SSF46589">
    <property type="entry name" value="tRNA-binding arm"/>
    <property type="match status" value="1"/>
</dbReference>
<dbReference type="InterPro" id="IPR002300">
    <property type="entry name" value="aa-tRNA-synth_Ia"/>
</dbReference>
<evidence type="ECO:0000256" key="14">
    <source>
        <dbReference type="RuleBase" id="RU363035"/>
    </source>
</evidence>
<dbReference type="Proteomes" id="UP000033140">
    <property type="component" value="Unassembled WGS sequence"/>
</dbReference>
<evidence type="ECO:0000256" key="15">
    <source>
        <dbReference type="SAM" id="Coils"/>
    </source>
</evidence>
<proteinExistence type="inferred from homology"/>
<keyword evidence="8 14" id="KW-0067">ATP-binding</keyword>
<dbReference type="InterPro" id="IPR014729">
    <property type="entry name" value="Rossmann-like_a/b/a_fold"/>
</dbReference>
<evidence type="ECO:0000256" key="16">
    <source>
        <dbReference type="SAM" id="MobiDB-lite"/>
    </source>
</evidence>
<dbReference type="FunFam" id="3.40.50.620:FF:000020">
    <property type="entry name" value="Valine--tRNA ligase, mitochondrial"/>
    <property type="match status" value="1"/>
</dbReference>
<evidence type="ECO:0000256" key="9">
    <source>
        <dbReference type="ARBA" id="ARBA00022917"/>
    </source>
</evidence>
<dbReference type="InterPro" id="IPR033705">
    <property type="entry name" value="Anticodon_Ia_Val"/>
</dbReference>
<dbReference type="Pfam" id="PF10458">
    <property type="entry name" value="Val_tRNA-synt_C"/>
    <property type="match status" value="1"/>
</dbReference>
<dbReference type="AlphaFoldDB" id="A0A0E9NID1"/>
<evidence type="ECO:0000256" key="12">
    <source>
        <dbReference type="ARBA" id="ARBA00040837"/>
    </source>
</evidence>
<keyword evidence="7 14" id="KW-0547">Nucleotide-binding</keyword>
<evidence type="ECO:0000256" key="4">
    <source>
        <dbReference type="ARBA" id="ARBA00013169"/>
    </source>
</evidence>
<dbReference type="OMA" id="LDTWMDS"/>
<dbReference type="FunFam" id="3.40.50.620:FF:000078">
    <property type="entry name" value="Valine--tRNA ligase, mitochondrial"/>
    <property type="match status" value="1"/>
</dbReference>
<dbReference type="InterPro" id="IPR002303">
    <property type="entry name" value="Valyl-tRNA_ligase"/>
</dbReference>
<dbReference type="Gene3D" id="1.10.287.380">
    <property type="entry name" value="Valyl-tRNA synthetase, C-terminal domain"/>
    <property type="match status" value="1"/>
</dbReference>
<evidence type="ECO:0000313" key="20">
    <source>
        <dbReference type="EMBL" id="GAO49604.1"/>
    </source>
</evidence>
<dbReference type="PRINTS" id="PR00986">
    <property type="entry name" value="TRNASYNTHVAL"/>
</dbReference>
<feature type="region of interest" description="Disordered" evidence="16">
    <location>
        <begin position="61"/>
        <end position="142"/>
    </location>
</feature>
<accession>A0A0E9NID1</accession>
<evidence type="ECO:0000256" key="5">
    <source>
        <dbReference type="ARBA" id="ARBA00022490"/>
    </source>
</evidence>
<evidence type="ECO:0000256" key="11">
    <source>
        <dbReference type="ARBA" id="ARBA00029936"/>
    </source>
</evidence>
<reference evidence="20 21" key="1">
    <citation type="journal article" date="2011" name="J. Gen. Appl. Microbiol.">
        <title>Draft genome sequencing of the enigmatic yeast Saitoella complicata.</title>
        <authorList>
            <person name="Nishida H."/>
            <person name="Hamamoto M."/>
            <person name="Sugiyama J."/>
        </authorList>
    </citation>
    <scope>NUCLEOTIDE SEQUENCE [LARGE SCALE GENOMIC DNA]</scope>
    <source>
        <strain evidence="20 21">NRRL Y-17804</strain>
    </source>
</reference>
<comment type="catalytic activity">
    <reaction evidence="13">
        <text>tRNA(Val) + L-valine + ATP = L-valyl-tRNA(Val) + AMP + diphosphate</text>
        <dbReference type="Rhea" id="RHEA:10704"/>
        <dbReference type="Rhea" id="RHEA-COMP:9672"/>
        <dbReference type="Rhea" id="RHEA-COMP:9708"/>
        <dbReference type="ChEBI" id="CHEBI:30616"/>
        <dbReference type="ChEBI" id="CHEBI:33019"/>
        <dbReference type="ChEBI" id="CHEBI:57762"/>
        <dbReference type="ChEBI" id="CHEBI:78442"/>
        <dbReference type="ChEBI" id="CHEBI:78537"/>
        <dbReference type="ChEBI" id="CHEBI:456215"/>
        <dbReference type="EC" id="6.1.1.9"/>
    </reaction>
</comment>
<dbReference type="InterPro" id="IPR009080">
    <property type="entry name" value="tRNAsynth_Ia_anticodon-bd"/>
</dbReference>
<dbReference type="SUPFAM" id="SSF47323">
    <property type="entry name" value="Anticodon-binding domain of a subclass of class I aminoacyl-tRNA synthetases"/>
    <property type="match status" value="1"/>
</dbReference>
<dbReference type="PANTHER" id="PTHR11946">
    <property type="entry name" value="VALYL-TRNA SYNTHETASES"/>
    <property type="match status" value="1"/>
</dbReference>
<comment type="subcellular location">
    <subcellularLocation>
        <location evidence="2">Cytoplasm</location>
    </subcellularLocation>
    <subcellularLocation>
        <location evidence="1">Mitochondrion</location>
    </subcellularLocation>
</comment>
<evidence type="ECO:0000256" key="10">
    <source>
        <dbReference type="ARBA" id="ARBA00023146"/>
    </source>
</evidence>
<dbReference type="GO" id="GO:0002161">
    <property type="term" value="F:aminoacyl-tRNA deacylase activity"/>
    <property type="evidence" value="ECO:0007669"/>
    <property type="project" value="InterPro"/>
</dbReference>
<dbReference type="HAMAP" id="MF_02004">
    <property type="entry name" value="Val_tRNA_synth_type1"/>
    <property type="match status" value="1"/>
</dbReference>
<evidence type="ECO:0000256" key="13">
    <source>
        <dbReference type="ARBA" id="ARBA00047552"/>
    </source>
</evidence>
<evidence type="ECO:0000256" key="1">
    <source>
        <dbReference type="ARBA" id="ARBA00004173"/>
    </source>
</evidence>
<dbReference type="FunFam" id="1.10.730.10:FF:000009">
    <property type="entry name" value="Valine--tRNA ligase, mitochondrial"/>
    <property type="match status" value="1"/>
</dbReference>
<evidence type="ECO:0000259" key="17">
    <source>
        <dbReference type="Pfam" id="PF00133"/>
    </source>
</evidence>
<evidence type="ECO:0000259" key="18">
    <source>
        <dbReference type="Pfam" id="PF08264"/>
    </source>
</evidence>
<keyword evidence="9 14" id="KW-0648">Protein biosynthesis</keyword>
<feature type="domain" description="Aminoacyl-tRNA synthetase class Ia" evidence="17">
    <location>
        <begin position="178"/>
        <end position="802"/>
    </location>
</feature>
<reference evidence="20 21" key="3">
    <citation type="journal article" date="2015" name="Genome Announc.">
        <title>Draft Genome Sequence of the Archiascomycetous Yeast Saitoella complicata.</title>
        <authorList>
            <person name="Yamauchi K."/>
            <person name="Kondo S."/>
            <person name="Hamamoto M."/>
            <person name="Takahashi Y."/>
            <person name="Ogura Y."/>
            <person name="Hayashi T."/>
            <person name="Nishida H."/>
        </authorList>
    </citation>
    <scope>NUCLEOTIDE SEQUENCE [LARGE SCALE GENOMIC DNA]</scope>
    <source>
        <strain evidence="20 21">NRRL Y-17804</strain>
    </source>
</reference>
<keyword evidence="15" id="KW-0175">Coiled coil</keyword>
<dbReference type="CDD" id="cd00817">
    <property type="entry name" value="ValRS_core"/>
    <property type="match status" value="1"/>
</dbReference>
<dbReference type="Pfam" id="PF08264">
    <property type="entry name" value="Anticodon_1"/>
    <property type="match status" value="1"/>
</dbReference>
<dbReference type="GO" id="GO:0005739">
    <property type="term" value="C:mitochondrion"/>
    <property type="evidence" value="ECO:0007669"/>
    <property type="project" value="UniProtKB-SubCell"/>
</dbReference>
<feature type="domain" description="Methionyl/Valyl/Leucyl/Isoleucyl-tRNA synthetase anticodon-binding" evidence="18">
    <location>
        <begin position="847"/>
        <end position="995"/>
    </location>
</feature>
<dbReference type="GO" id="GO:0004832">
    <property type="term" value="F:valine-tRNA ligase activity"/>
    <property type="evidence" value="ECO:0007669"/>
    <property type="project" value="UniProtKB-EC"/>
</dbReference>
<dbReference type="PANTHER" id="PTHR11946:SF109">
    <property type="entry name" value="VALINE--TRNA LIGASE"/>
    <property type="match status" value="1"/>
</dbReference>
<dbReference type="GO" id="GO:0005829">
    <property type="term" value="C:cytosol"/>
    <property type="evidence" value="ECO:0007669"/>
    <property type="project" value="TreeGrafter"/>
</dbReference>
<dbReference type="EC" id="6.1.1.9" evidence="4"/>
<dbReference type="Gene3D" id="3.90.740.10">
    <property type="entry name" value="Valyl/Leucyl/Isoleucyl-tRNA synthetase, editing domain"/>
    <property type="match status" value="1"/>
</dbReference>
<dbReference type="InterPro" id="IPR009008">
    <property type="entry name" value="Val/Leu/Ile-tRNA-synth_edit"/>
</dbReference>
<feature type="compositionally biased region" description="Basic and acidic residues" evidence="16">
    <location>
        <begin position="91"/>
        <end position="110"/>
    </location>
</feature>
<gene>
    <name evidence="20" type="ORF">G7K_3753-t1</name>
</gene>
<feature type="domain" description="Valyl-tRNA synthetase tRNA-binding arm" evidence="19">
    <location>
        <begin position="1057"/>
        <end position="1115"/>
    </location>
</feature>
<dbReference type="NCBIfam" id="NF004349">
    <property type="entry name" value="PRK05729.1"/>
    <property type="match status" value="1"/>
</dbReference>
<comment type="caution">
    <text evidence="20">The sequence shown here is derived from an EMBL/GenBank/DDBJ whole genome shotgun (WGS) entry which is preliminary data.</text>
</comment>
<dbReference type="FunFam" id="3.90.740.10:FF:000005">
    <property type="entry name" value="Valine--tRNA ligase, mitochondrial"/>
    <property type="match status" value="1"/>
</dbReference>
<evidence type="ECO:0000256" key="7">
    <source>
        <dbReference type="ARBA" id="ARBA00022741"/>
    </source>
</evidence>
<evidence type="ECO:0000313" key="21">
    <source>
        <dbReference type="Proteomes" id="UP000033140"/>
    </source>
</evidence>
<dbReference type="GO" id="GO:0006438">
    <property type="term" value="P:valyl-tRNA aminoacylation"/>
    <property type="evidence" value="ECO:0007669"/>
    <property type="project" value="InterPro"/>
</dbReference>
<dbReference type="GO" id="GO:0005524">
    <property type="term" value="F:ATP binding"/>
    <property type="evidence" value="ECO:0007669"/>
    <property type="project" value="UniProtKB-KW"/>
</dbReference>
<evidence type="ECO:0000256" key="6">
    <source>
        <dbReference type="ARBA" id="ARBA00022598"/>
    </source>
</evidence>
<name>A0A0E9NID1_SAICN</name>
<sequence length="1126" mass="126834">MPTALGRITRLISLQIPRRSIVPLPHFQIQPALYTRNMATNSGSSNPIGEAVPATNNVQEATPVSQETKDAIAQSAEAHASTDGVVLGADGKPKSAKQLEKERQKAEKAARFAAKKAAQDADKAKQAAQPKKEKKAKKEEVNVEPYVELTKPGDKKVLQDLELPALKNYDPQVVESAWYSWWEKSGFFEPEFGPDGKPKPEGTFVVPAPPPNVTGALHIGHALTIAIQDTLVRWNRMLGKTVLFLPGFDHAGLSCQSAVEKRLWVQEKKTRHDYGRKDFIDIIWKWKDDYHSRITGQLKRLGASYDWTREAFTMDENLSAAVVETFVRLHEEGIIYRANRLVNWCTQLNTTLSNLEVDQKEISGRTLLSVPGYDPEDKVEFGAITSFAYEIEASDEKIIVATTRPETMLGDTAVAVHPDDERYKHLHGKFVKHPFVDRKIPIVCDSIVVDMAFGTGAVKITPAHDPNDYEVGKRHNLEFINILNDDGTLNNTCGEFTGMKRFHARKAVVEKLTERGLFVEVKDNPMSIPVCSKSGDIIEPVLKPQWWVSQQAMADVAAEAVRSGQIKIQPAVSEADFQRWMENVQDWCISRQLWWGHQAPVYYVQIEGEEQDRGDGKWWVSGRTKEAAQEKAEKQFPGKKFELIQDEDVLDTWFSSGLWPFSTLGWPKVTPDYENFYPTSLLETGWDILFFWVARMVMLGIKLTGQVPFKEVFCHSLVRDAQGRKMSKTLGNVVDPIDMIEGISLDDLHAKLLVGNLDPREIEKAKTGQKLSYPNGIPQCGTDALRFAFCAYTTGGRDINLDVVRVEGYRKFCNKIYNATKFALMRLGPDFVPAAKIEKTGKESLVERWILHKYNKAAKDINKHLEARNFFEATNSVYNYWLYELCDVYIENSKYLILEGTEEQKISAQQTLYTCLDGALRMIHPFMPYVTEELWQRIPRRPQDSTPTIVKAAYPVYNEQLHDPEAETNFELVFSVVKGARSLMAEYNVLQGAKIFVQADASINGVIAEQSPSIVALIKGCESCEVLASGSEQPEGCAVYAINKDCNALLLVKGHADLDAEIAKAEKKIGKIQQQQAQMQKLLAQKDYENKVPENVRAQNAEKLETMKAETENLDRIVAQFKKLLL</sequence>
<protein>
    <recommendedName>
        <fullName evidence="12">Valine--tRNA ligase, mitochondrial</fullName>
        <ecNumber evidence="4">6.1.1.9</ecNumber>
    </recommendedName>
    <alternativeName>
        <fullName evidence="11">Valyl-tRNA synthetase</fullName>
    </alternativeName>
</protein>
<dbReference type="InterPro" id="IPR037118">
    <property type="entry name" value="Val-tRNA_synth_C_sf"/>
</dbReference>
<keyword evidence="10 14" id="KW-0030">Aminoacyl-tRNA synthetase</keyword>
<keyword evidence="21" id="KW-1185">Reference proteome</keyword>
<dbReference type="Pfam" id="PF00133">
    <property type="entry name" value="tRNA-synt_1"/>
    <property type="match status" value="1"/>
</dbReference>
<dbReference type="STRING" id="698492.A0A0E9NID1"/>
<keyword evidence="5" id="KW-0963">Cytoplasm</keyword>
<comment type="similarity">
    <text evidence="3 14">Belongs to the class-I aminoacyl-tRNA synthetase family.</text>
</comment>
<dbReference type="InterPro" id="IPR013155">
    <property type="entry name" value="M/V/L/I-tRNA-synth_anticd-bd"/>
</dbReference>
<dbReference type="SUPFAM" id="SSF50677">
    <property type="entry name" value="ValRS/IleRS/LeuRS editing domain"/>
    <property type="match status" value="1"/>
</dbReference>
<evidence type="ECO:0000259" key="19">
    <source>
        <dbReference type="Pfam" id="PF10458"/>
    </source>
</evidence>
<evidence type="ECO:0000256" key="3">
    <source>
        <dbReference type="ARBA" id="ARBA00005594"/>
    </source>
</evidence>
<dbReference type="InterPro" id="IPR010978">
    <property type="entry name" value="tRNA-bd_arm"/>
</dbReference>
<dbReference type="InterPro" id="IPR001412">
    <property type="entry name" value="aa-tRNA-synth_I_CS"/>
</dbReference>
<dbReference type="InterPro" id="IPR019499">
    <property type="entry name" value="Val-tRNA_synth_tRNA-bd"/>
</dbReference>
<feature type="coiled-coil region" evidence="15">
    <location>
        <begin position="1055"/>
        <end position="1085"/>
    </location>
</feature>
<evidence type="ECO:0000256" key="2">
    <source>
        <dbReference type="ARBA" id="ARBA00004496"/>
    </source>
</evidence>
<dbReference type="EMBL" id="BACD03000024">
    <property type="protein sequence ID" value="GAO49604.1"/>
    <property type="molecule type" value="Genomic_DNA"/>
</dbReference>